<evidence type="ECO:0000256" key="1">
    <source>
        <dbReference type="SAM" id="MobiDB-lite"/>
    </source>
</evidence>
<dbReference type="EMBL" id="CAJNNW010027992">
    <property type="protein sequence ID" value="CAE8694148.1"/>
    <property type="molecule type" value="Genomic_DNA"/>
</dbReference>
<dbReference type="InterPro" id="IPR011333">
    <property type="entry name" value="SKP1/BTB/POZ_sf"/>
</dbReference>
<reference evidence="2" key="1">
    <citation type="submission" date="2021-02" db="EMBL/GenBank/DDBJ databases">
        <authorList>
            <person name="Dougan E. K."/>
            <person name="Rhodes N."/>
            <person name="Thang M."/>
            <person name="Chan C."/>
        </authorList>
    </citation>
    <scope>NUCLEOTIDE SEQUENCE</scope>
</reference>
<dbReference type="Proteomes" id="UP000626109">
    <property type="component" value="Unassembled WGS sequence"/>
</dbReference>
<protein>
    <recommendedName>
        <fullName evidence="4">BTB domain-containing protein</fullName>
    </recommendedName>
</protein>
<feature type="compositionally biased region" description="Polar residues" evidence="1">
    <location>
        <begin position="254"/>
        <end position="272"/>
    </location>
</feature>
<accession>A0A813K4Y5</accession>
<comment type="caution">
    <text evidence="2">The sequence shown here is derived from an EMBL/GenBank/DDBJ whole genome shotgun (WGS) entry which is preliminary data.</text>
</comment>
<gene>
    <name evidence="2" type="ORF">PGLA2088_LOCUS28706</name>
</gene>
<feature type="compositionally biased region" description="Low complexity" evidence="1">
    <location>
        <begin position="282"/>
        <end position="293"/>
    </location>
</feature>
<dbReference type="AlphaFoldDB" id="A0A813K4Y5"/>
<proteinExistence type="predicted"/>
<evidence type="ECO:0000313" key="3">
    <source>
        <dbReference type="Proteomes" id="UP000626109"/>
    </source>
</evidence>
<organism evidence="2 3">
    <name type="scientific">Polarella glacialis</name>
    <name type="common">Dinoflagellate</name>
    <dbReference type="NCBI Taxonomy" id="89957"/>
    <lineage>
        <taxon>Eukaryota</taxon>
        <taxon>Sar</taxon>
        <taxon>Alveolata</taxon>
        <taxon>Dinophyceae</taxon>
        <taxon>Suessiales</taxon>
        <taxon>Suessiaceae</taxon>
        <taxon>Polarella</taxon>
    </lineage>
</organism>
<feature type="region of interest" description="Disordered" evidence="1">
    <location>
        <begin position="254"/>
        <end position="317"/>
    </location>
</feature>
<name>A0A813K4Y5_POLGL</name>
<evidence type="ECO:0008006" key="4">
    <source>
        <dbReference type="Google" id="ProtNLM"/>
    </source>
</evidence>
<sequence length="317" mass="34366">MRRTSALRPPDYSNRKDEVLLRHGIPDTLMLCHGHQFYVHSEILCTYSPVLAVRLAKQNVDPIWGKTVRMNSSPEFGPRTPQGVVAMLCAIYPPQVAPAIELLREVDSIARELHMTLLLAKLKVGIASNESVLRDFAAAGSAVEEIPEVVLEALAEFRLEDVKAMPGYEDLPMAACVEVSRRRVALLEQTMQGHAVLRACMSAHTPFFAACPSELLRQEHRDHEVQDEEAFPGPVSRANPPWRGAAVVLSITGTGTTQRASSAGRAGTQQFGRTLRPEPEQSPVGVRRSPSSSAGGGGAAAARALSMPSSSAFSRTR</sequence>
<dbReference type="SUPFAM" id="SSF54695">
    <property type="entry name" value="POZ domain"/>
    <property type="match status" value="1"/>
</dbReference>
<evidence type="ECO:0000313" key="2">
    <source>
        <dbReference type="EMBL" id="CAE8694148.1"/>
    </source>
</evidence>
<feature type="compositionally biased region" description="Low complexity" evidence="1">
    <location>
        <begin position="300"/>
        <end position="317"/>
    </location>
</feature>